<dbReference type="GeneID" id="39737471"/>
<accession>A0A1J1H970</accession>
<proteinExistence type="predicted"/>
<dbReference type="AlphaFoldDB" id="A0A1J1H970"/>
<reference evidence="2 3" key="1">
    <citation type="submission" date="2015-04" db="EMBL/GenBank/DDBJ databases">
        <authorList>
            <consortium name="Pathogen Informatics"/>
        </authorList>
    </citation>
    <scope>NUCLEOTIDE SEQUENCE [LARGE SCALE GENOMIC DNA]</scope>
    <source>
        <strain evidence="2 3">SGS1</strain>
    </source>
</reference>
<dbReference type="Proteomes" id="UP000220158">
    <property type="component" value="Chromosome 12"/>
</dbReference>
<dbReference type="RefSeq" id="XP_028534343.1">
    <property type="nucleotide sequence ID" value="XM_028678011.1"/>
</dbReference>
<evidence type="ECO:0000313" key="3">
    <source>
        <dbReference type="Proteomes" id="UP000220158"/>
    </source>
</evidence>
<dbReference type="VEuPathDB" id="PlasmoDB:PRELSG_1222700"/>
<evidence type="ECO:0000313" key="2">
    <source>
        <dbReference type="EMBL" id="CRH01343.1"/>
    </source>
</evidence>
<keyword evidence="3" id="KW-1185">Reference proteome</keyword>
<keyword evidence="1" id="KW-0472">Membrane</keyword>
<organism evidence="2 3">
    <name type="scientific">Plasmodium relictum</name>
    <dbReference type="NCBI Taxonomy" id="85471"/>
    <lineage>
        <taxon>Eukaryota</taxon>
        <taxon>Sar</taxon>
        <taxon>Alveolata</taxon>
        <taxon>Apicomplexa</taxon>
        <taxon>Aconoidasida</taxon>
        <taxon>Haemosporida</taxon>
        <taxon>Plasmodiidae</taxon>
        <taxon>Plasmodium</taxon>
        <taxon>Plasmodium (Haemamoeba)</taxon>
    </lineage>
</organism>
<keyword evidence="1" id="KW-1133">Transmembrane helix</keyword>
<keyword evidence="1" id="KW-0812">Transmembrane</keyword>
<name>A0A1J1H970_PLARL</name>
<evidence type="ECO:0000256" key="1">
    <source>
        <dbReference type="SAM" id="Phobius"/>
    </source>
</evidence>
<feature type="transmembrane region" description="Helical" evidence="1">
    <location>
        <begin position="81"/>
        <end position="101"/>
    </location>
</feature>
<gene>
    <name evidence="2" type="ORF">PRELSG_1222700</name>
</gene>
<dbReference type="KEGG" id="prel:PRELSG_1222700"/>
<sequence>MKKINLLVNKLKNVFTKKNNNQVQSSILRNIKMQNIYSNEKVNKKEHYIYFKEYDIKTNNCNYRQVIKTKKLFKIGNNNKNIVLSICIGSISSIILFVFFISTKWNNYDY</sequence>
<protein>
    <submittedName>
        <fullName evidence="2">Uncharacterized protein</fullName>
    </submittedName>
</protein>
<dbReference type="OrthoDB" id="374050at2759"/>
<dbReference type="EMBL" id="LN835307">
    <property type="protein sequence ID" value="CRH01343.1"/>
    <property type="molecule type" value="Genomic_DNA"/>
</dbReference>